<proteinExistence type="predicted"/>
<dbReference type="Proteomes" id="UP001500822">
    <property type="component" value="Unassembled WGS sequence"/>
</dbReference>
<comment type="caution">
    <text evidence="2">The sequence shown here is derived from an EMBL/GenBank/DDBJ whole genome shotgun (WGS) entry which is preliminary data.</text>
</comment>
<protein>
    <submittedName>
        <fullName evidence="2">Uncharacterized protein</fullName>
    </submittedName>
</protein>
<organism evidence="2 3">
    <name type="scientific">Gordonia alkaliphila</name>
    <dbReference type="NCBI Taxonomy" id="1053547"/>
    <lineage>
        <taxon>Bacteria</taxon>
        <taxon>Bacillati</taxon>
        <taxon>Actinomycetota</taxon>
        <taxon>Actinomycetes</taxon>
        <taxon>Mycobacteriales</taxon>
        <taxon>Gordoniaceae</taxon>
        <taxon>Gordonia</taxon>
    </lineage>
</organism>
<gene>
    <name evidence="2" type="ORF">GCM10023217_20970</name>
</gene>
<name>A0ABP8Z9J0_9ACTN</name>
<reference evidence="3" key="1">
    <citation type="journal article" date="2019" name="Int. J. Syst. Evol. Microbiol.">
        <title>The Global Catalogue of Microorganisms (GCM) 10K type strain sequencing project: providing services to taxonomists for standard genome sequencing and annotation.</title>
        <authorList>
            <consortium name="The Broad Institute Genomics Platform"/>
            <consortium name="The Broad Institute Genome Sequencing Center for Infectious Disease"/>
            <person name="Wu L."/>
            <person name="Ma J."/>
        </authorList>
    </citation>
    <scope>NUCLEOTIDE SEQUENCE [LARGE SCALE GENOMIC DNA]</scope>
    <source>
        <strain evidence="3">JCM 18077</strain>
    </source>
</reference>
<keyword evidence="3" id="KW-1185">Reference proteome</keyword>
<accession>A0ABP8Z9J0</accession>
<feature type="compositionally biased region" description="Basic residues" evidence="1">
    <location>
        <begin position="102"/>
        <end position="112"/>
    </location>
</feature>
<dbReference type="EMBL" id="BAABIE010000009">
    <property type="protein sequence ID" value="GAA4750329.1"/>
    <property type="molecule type" value="Genomic_DNA"/>
</dbReference>
<evidence type="ECO:0000256" key="1">
    <source>
        <dbReference type="SAM" id="MobiDB-lite"/>
    </source>
</evidence>
<evidence type="ECO:0000313" key="3">
    <source>
        <dbReference type="Proteomes" id="UP001500822"/>
    </source>
</evidence>
<evidence type="ECO:0000313" key="2">
    <source>
        <dbReference type="EMBL" id="GAA4750329.1"/>
    </source>
</evidence>
<feature type="region of interest" description="Disordered" evidence="1">
    <location>
        <begin position="90"/>
        <end position="112"/>
    </location>
</feature>
<sequence>MSALMAKQLPKQALTKGTIYPIVKKVSELLGVRMTTQIFAKGASKVVPVVGAVVSGGLTFATFKPMSKRLQGHLRSLPLTHPNLAAQQAFGSAPVAPAKERSWKRKISRSAS</sequence>